<sequence>MTIVVGWEAQIALRDVRGLDPQAEQETVIWAARALVEAAIKEK</sequence>
<dbReference type="RefSeq" id="WP_268246116.1">
    <property type="nucleotide sequence ID" value="NZ_BMRC01000025.1"/>
</dbReference>
<dbReference type="EMBL" id="JBHMEI010000029">
    <property type="protein sequence ID" value="MFB9205405.1"/>
    <property type="molecule type" value="Genomic_DNA"/>
</dbReference>
<comment type="caution">
    <text evidence="1">The sequence shown here is derived from an EMBL/GenBank/DDBJ whole genome shotgun (WGS) entry which is preliminary data.</text>
</comment>
<gene>
    <name evidence="1" type="ORF">ACFFV7_29715</name>
</gene>
<keyword evidence="2" id="KW-1185">Reference proteome</keyword>
<accession>A0ABV5IN32</accession>
<evidence type="ECO:0000313" key="1">
    <source>
        <dbReference type="EMBL" id="MFB9205405.1"/>
    </source>
</evidence>
<proteinExistence type="predicted"/>
<evidence type="ECO:0000313" key="2">
    <source>
        <dbReference type="Proteomes" id="UP001589647"/>
    </source>
</evidence>
<dbReference type="Proteomes" id="UP001589647">
    <property type="component" value="Unassembled WGS sequence"/>
</dbReference>
<organism evidence="1 2">
    <name type="scientific">Nonomuraea spiralis</name>
    <dbReference type="NCBI Taxonomy" id="46182"/>
    <lineage>
        <taxon>Bacteria</taxon>
        <taxon>Bacillati</taxon>
        <taxon>Actinomycetota</taxon>
        <taxon>Actinomycetes</taxon>
        <taxon>Streptosporangiales</taxon>
        <taxon>Streptosporangiaceae</taxon>
        <taxon>Nonomuraea</taxon>
    </lineage>
</organism>
<protein>
    <submittedName>
        <fullName evidence="1">Uncharacterized protein</fullName>
    </submittedName>
</protein>
<name>A0ABV5IN32_9ACTN</name>
<reference evidence="1 2" key="1">
    <citation type="submission" date="2024-09" db="EMBL/GenBank/DDBJ databases">
        <authorList>
            <person name="Sun Q."/>
            <person name="Mori K."/>
        </authorList>
    </citation>
    <scope>NUCLEOTIDE SEQUENCE [LARGE SCALE GENOMIC DNA]</scope>
    <source>
        <strain evidence="1 2">CCM 3426</strain>
    </source>
</reference>